<accession>A0A5B9MHL1</accession>
<reference evidence="3 4" key="1">
    <citation type="submission" date="2019-02" db="EMBL/GenBank/DDBJ databases">
        <title>Planctomycetal bacteria perform biofilm scaping via a novel small molecule.</title>
        <authorList>
            <person name="Jeske O."/>
            <person name="Boedeker C."/>
            <person name="Wiegand S."/>
            <person name="Breitling P."/>
            <person name="Kallscheuer N."/>
            <person name="Jogler M."/>
            <person name="Rohde M."/>
            <person name="Petersen J."/>
            <person name="Medema M.H."/>
            <person name="Surup F."/>
            <person name="Jogler C."/>
        </authorList>
    </citation>
    <scope>NUCLEOTIDE SEQUENCE [LARGE SCALE GENOMIC DNA]</scope>
    <source>
        <strain evidence="3 4">Mal15</strain>
    </source>
</reference>
<proteinExistence type="predicted"/>
<dbReference type="InterPro" id="IPR019290">
    <property type="entry name" value="GlycosylTrfase-like_prok"/>
</dbReference>
<dbReference type="Pfam" id="PF10111">
    <property type="entry name" value="Glyco_tranf_2_2"/>
    <property type="match status" value="1"/>
</dbReference>
<keyword evidence="4" id="KW-1185">Reference proteome</keyword>
<feature type="region of interest" description="Disordered" evidence="1">
    <location>
        <begin position="241"/>
        <end position="268"/>
    </location>
</feature>
<evidence type="ECO:0000313" key="3">
    <source>
        <dbReference type="EMBL" id="QEF99480.1"/>
    </source>
</evidence>
<dbReference type="EMBL" id="CP036264">
    <property type="protein sequence ID" value="QEF99480.1"/>
    <property type="molecule type" value="Genomic_DNA"/>
</dbReference>
<dbReference type="SUPFAM" id="SSF53448">
    <property type="entry name" value="Nucleotide-diphospho-sugar transferases"/>
    <property type="match status" value="1"/>
</dbReference>
<name>A0A5B9MHL1_9BACT</name>
<dbReference type="KEGG" id="smam:Mal15_35450"/>
<dbReference type="InterPro" id="IPR029044">
    <property type="entry name" value="Nucleotide-diphossugar_trans"/>
</dbReference>
<dbReference type="AlphaFoldDB" id="A0A5B9MHL1"/>
<protein>
    <recommendedName>
        <fullName evidence="2">Glycosyltransferase 2-like prokaryotic type domain-containing protein</fullName>
    </recommendedName>
</protein>
<evidence type="ECO:0000256" key="1">
    <source>
        <dbReference type="SAM" id="MobiDB-lite"/>
    </source>
</evidence>
<evidence type="ECO:0000259" key="2">
    <source>
        <dbReference type="Pfam" id="PF10111"/>
    </source>
</evidence>
<dbReference type="Proteomes" id="UP000321353">
    <property type="component" value="Chromosome"/>
</dbReference>
<organism evidence="3 4">
    <name type="scientific">Stieleria maiorica</name>
    <dbReference type="NCBI Taxonomy" id="2795974"/>
    <lineage>
        <taxon>Bacteria</taxon>
        <taxon>Pseudomonadati</taxon>
        <taxon>Planctomycetota</taxon>
        <taxon>Planctomycetia</taxon>
        <taxon>Pirellulales</taxon>
        <taxon>Pirellulaceae</taxon>
        <taxon>Stieleria</taxon>
    </lineage>
</organism>
<gene>
    <name evidence="3" type="ORF">Mal15_35450</name>
</gene>
<feature type="domain" description="Glycosyltransferase 2-like prokaryotic type" evidence="2">
    <location>
        <begin position="63"/>
        <end position="225"/>
    </location>
</feature>
<sequence length="285" mass="31699">MGRHLLGACFPTLSFRWSSPQPEHGPAVSVLVAIGGEDRQRLLVPCLASLFAAAEEVRAGVEIILVREGEHRESAIEQIFPEVVECSVPPQPAFNKSLMLNVAARKARGEILVIHDADLLVSPSYLTTCLQRCRQAEAARPGRLIFYLNDSSTDRLVSAVGSSAKPQTLHDAGIRPNELSIERVVQNTPNPMAVRRETYFSLGGHDEDFEGWGGEDLEFLSRLRTTSIDEFGSEPLIHLWHPPSPKKQNGDRNQQLQDRKLSQPPQQRVRLLVEKSGLKWDSCGR</sequence>
<evidence type="ECO:0000313" key="4">
    <source>
        <dbReference type="Proteomes" id="UP000321353"/>
    </source>
</evidence>
<dbReference type="Gene3D" id="3.90.550.10">
    <property type="entry name" value="Spore Coat Polysaccharide Biosynthesis Protein SpsA, Chain A"/>
    <property type="match status" value="1"/>
</dbReference>